<reference evidence="2" key="1">
    <citation type="submission" date="2020-05" db="EMBL/GenBank/DDBJ databases">
        <authorList>
            <person name="Rincon C."/>
            <person name="Sanders R I."/>
            <person name="Robbins C."/>
            <person name="Chaturvedi A."/>
        </authorList>
    </citation>
    <scope>NUCLEOTIDE SEQUENCE</scope>
    <source>
        <strain evidence="2">CHB12</strain>
    </source>
</reference>
<dbReference type="AlphaFoldDB" id="A0A915Z6S5"/>
<sequence>MVVRRKDTSRTKHSSKSMPSKSYLEDEEGAKLLVLADWLKNDVGDLFAQIKRLETTVECIENYVEEQTGLEPGKEISSDSESSDSDYEYEPCEAPTSLERNICKVKCVKKKSGNKKAKPRRNPARAVKNDIITNAGNTNKLSFSFFPNNSPSHSIPLVVHSGATPIKIFPTEKGKDSFKALEERLDDIDNRLDTLFSSFYCSSESSSSESDYEPWKATGFEKPGNKKVKSNNKKAIPRRNPTRACRKN</sequence>
<feature type="region of interest" description="Disordered" evidence="1">
    <location>
        <begin position="202"/>
        <end position="248"/>
    </location>
</feature>
<proteinExistence type="predicted"/>
<dbReference type="OrthoDB" id="2425576at2759"/>
<name>A0A915Z6S5_9GLOM</name>
<comment type="caution">
    <text evidence="2">The sequence shown here is derived from an EMBL/GenBank/DDBJ whole genome shotgun (WGS) entry which is preliminary data.</text>
</comment>
<dbReference type="EMBL" id="CAGKOT010000018">
    <property type="protein sequence ID" value="CAB5363325.1"/>
    <property type="molecule type" value="Genomic_DNA"/>
</dbReference>
<feature type="region of interest" description="Disordered" evidence="1">
    <location>
        <begin position="69"/>
        <end position="91"/>
    </location>
</feature>
<dbReference type="Proteomes" id="UP000684084">
    <property type="component" value="Unassembled WGS sequence"/>
</dbReference>
<dbReference type="VEuPathDB" id="FungiDB:RhiirFUN_023610"/>
<feature type="compositionally biased region" description="Basic residues" evidence="1">
    <location>
        <begin position="225"/>
        <end position="248"/>
    </location>
</feature>
<protein>
    <submittedName>
        <fullName evidence="2">Uncharacterized protein</fullName>
    </submittedName>
</protein>
<feature type="compositionally biased region" description="Basic and acidic residues" evidence="1">
    <location>
        <begin position="1"/>
        <end position="10"/>
    </location>
</feature>
<organism evidence="2 3">
    <name type="scientific">Rhizophagus irregularis</name>
    <dbReference type="NCBI Taxonomy" id="588596"/>
    <lineage>
        <taxon>Eukaryota</taxon>
        <taxon>Fungi</taxon>
        <taxon>Fungi incertae sedis</taxon>
        <taxon>Mucoromycota</taxon>
        <taxon>Glomeromycotina</taxon>
        <taxon>Glomeromycetes</taxon>
        <taxon>Glomerales</taxon>
        <taxon>Glomeraceae</taxon>
        <taxon>Rhizophagus</taxon>
    </lineage>
</organism>
<feature type="region of interest" description="Disordered" evidence="1">
    <location>
        <begin position="1"/>
        <end position="25"/>
    </location>
</feature>
<evidence type="ECO:0000256" key="1">
    <source>
        <dbReference type="SAM" id="MobiDB-lite"/>
    </source>
</evidence>
<feature type="compositionally biased region" description="Acidic residues" evidence="1">
    <location>
        <begin position="81"/>
        <end position="91"/>
    </location>
</feature>
<accession>A0A915Z6S5</accession>
<evidence type="ECO:0000313" key="2">
    <source>
        <dbReference type="EMBL" id="CAB5363325.1"/>
    </source>
</evidence>
<evidence type="ECO:0000313" key="3">
    <source>
        <dbReference type="Proteomes" id="UP000684084"/>
    </source>
</evidence>
<gene>
    <name evidence="2" type="ORF">CHRIB12_LOCUS9479</name>
</gene>